<protein>
    <submittedName>
        <fullName evidence="1">Nuclear transport factor 2 family protein</fullName>
    </submittedName>
</protein>
<dbReference type="OrthoDB" id="8754772at2"/>
<organism evidence="1 2">
    <name type="scientific">Hydrogenovibrio crunogenus</name>
    <dbReference type="NCBI Taxonomy" id="39765"/>
    <lineage>
        <taxon>Bacteria</taxon>
        <taxon>Pseudomonadati</taxon>
        <taxon>Pseudomonadota</taxon>
        <taxon>Gammaproteobacteria</taxon>
        <taxon>Thiotrichales</taxon>
        <taxon>Piscirickettsiaceae</taxon>
        <taxon>Hydrogenovibrio</taxon>
    </lineage>
</organism>
<sequence>MPENITKQVYEAISFEEGGEPNYKNLLKNFISEGLFINNKGEKPMIKPINDYVSFIKTNVEAGNILSIKETELNRKVTIFGNVGNIISQYKLEAQSGAGKQTRYGVNLFQIIKHDKDWKISSMCWDDNEDKSLLDIVIEQ</sequence>
<name>A0A4P7P031_9GAMM</name>
<keyword evidence="2" id="KW-1185">Reference proteome</keyword>
<accession>A0A4P7P031</accession>
<evidence type="ECO:0000313" key="2">
    <source>
        <dbReference type="Proteomes" id="UP000296201"/>
    </source>
</evidence>
<dbReference type="EMBL" id="CP032096">
    <property type="protein sequence ID" value="QBZ83348.1"/>
    <property type="molecule type" value="Genomic_DNA"/>
</dbReference>
<proteinExistence type="predicted"/>
<dbReference type="Proteomes" id="UP000296201">
    <property type="component" value="Chromosome"/>
</dbReference>
<dbReference type="AlphaFoldDB" id="A0A4P7P031"/>
<reference evidence="1 2" key="1">
    <citation type="submission" date="2018-08" db="EMBL/GenBank/DDBJ databases">
        <title>Horizontal acquisition of hydrogen conversion ability and other habitat adaptations in Hydrogenovibrio crunogenus strains.</title>
        <authorList>
            <person name="Gonnella G."/>
            <person name="Adam N."/>
            <person name="Perner M."/>
        </authorList>
    </citation>
    <scope>NUCLEOTIDE SEQUENCE [LARGE SCALE GENOMIC DNA]</scope>
    <source>
        <strain evidence="1 2">SP-41</strain>
    </source>
</reference>
<gene>
    <name evidence="1" type="ORF">GHNINEIG_01400</name>
</gene>
<dbReference type="Gene3D" id="3.10.450.50">
    <property type="match status" value="1"/>
</dbReference>
<evidence type="ECO:0000313" key="1">
    <source>
        <dbReference type="EMBL" id="QBZ83348.1"/>
    </source>
</evidence>
<dbReference type="RefSeq" id="WP_135795979.1">
    <property type="nucleotide sequence ID" value="NZ_CP032096.1"/>
</dbReference>